<dbReference type="EMBL" id="JADBEM010000001">
    <property type="protein sequence ID" value="MBE1605047.1"/>
    <property type="molecule type" value="Genomic_DNA"/>
</dbReference>
<dbReference type="PANTHER" id="PTHR37305:SF1">
    <property type="entry name" value="MEMBRANE PROTEIN"/>
    <property type="match status" value="1"/>
</dbReference>
<keyword evidence="3" id="KW-1185">Reference proteome</keyword>
<organism evidence="2 3">
    <name type="scientific">Actinopolymorpha pittospori</name>
    <dbReference type="NCBI Taxonomy" id="648752"/>
    <lineage>
        <taxon>Bacteria</taxon>
        <taxon>Bacillati</taxon>
        <taxon>Actinomycetota</taxon>
        <taxon>Actinomycetes</taxon>
        <taxon>Propionibacteriales</taxon>
        <taxon>Actinopolymorphaceae</taxon>
        <taxon>Actinopolymorpha</taxon>
    </lineage>
</organism>
<dbReference type="PANTHER" id="PTHR37305">
    <property type="entry name" value="INTEGRAL MEMBRANE PROTEIN-RELATED"/>
    <property type="match status" value="1"/>
</dbReference>
<feature type="transmembrane region" description="Helical" evidence="1">
    <location>
        <begin position="279"/>
        <end position="298"/>
    </location>
</feature>
<proteinExistence type="predicted"/>
<accession>A0A927MRQ5</accession>
<sequence>MSEQTGHADPARVPPRDEGVLGAEEADGAAPGYQAEATLTVRTEIRRQLRRRRTALCLGLVVALPLVLVAAFKLGTPENASGVSFGDLATYSSVNFTVFTLASTAPLLLILIVALVCGDAVASEASWGSLRYLLAIPVPRARLLGVKLTVSLLTSAVALVVLTGTALAIGTAAFGWLPLRTAQGDDLPAVDALWRIGGMLGYLAISLLLVAALAFWLSTCTDAPLAAVGGAVMVVILASILNQVETLGVVRSLLPMHYSDAWQGLFTDPLQLEDMAKGAVSALIYATVFFGCAWWKFLRKDVLS</sequence>
<evidence type="ECO:0000256" key="1">
    <source>
        <dbReference type="SAM" id="Phobius"/>
    </source>
</evidence>
<protein>
    <submittedName>
        <fullName evidence="2">ABC-2 type transport system permease protein</fullName>
    </submittedName>
</protein>
<feature type="transmembrane region" description="Helical" evidence="1">
    <location>
        <begin position="96"/>
        <end position="122"/>
    </location>
</feature>
<reference evidence="2" key="1">
    <citation type="submission" date="2020-10" db="EMBL/GenBank/DDBJ databases">
        <title>Sequencing the genomes of 1000 actinobacteria strains.</title>
        <authorList>
            <person name="Klenk H.-P."/>
        </authorList>
    </citation>
    <scope>NUCLEOTIDE SEQUENCE</scope>
    <source>
        <strain evidence="2">DSM 45354</strain>
    </source>
</reference>
<dbReference type="Pfam" id="PF12730">
    <property type="entry name" value="ABC2_membrane_4"/>
    <property type="match status" value="1"/>
</dbReference>
<evidence type="ECO:0000313" key="3">
    <source>
        <dbReference type="Proteomes" id="UP000638648"/>
    </source>
</evidence>
<feature type="transmembrane region" description="Helical" evidence="1">
    <location>
        <begin position="143"/>
        <end position="176"/>
    </location>
</feature>
<dbReference type="Proteomes" id="UP000638648">
    <property type="component" value="Unassembled WGS sequence"/>
</dbReference>
<name>A0A927MRQ5_9ACTN</name>
<keyword evidence="1" id="KW-1133">Transmembrane helix</keyword>
<gene>
    <name evidence="2" type="ORF">HEB94_001895</name>
</gene>
<dbReference type="RefSeq" id="WP_192749450.1">
    <property type="nucleotide sequence ID" value="NZ_BAABJL010000030.1"/>
</dbReference>
<dbReference type="AlphaFoldDB" id="A0A927MRQ5"/>
<feature type="transmembrane region" description="Helical" evidence="1">
    <location>
        <begin position="55"/>
        <end position="76"/>
    </location>
</feature>
<feature type="transmembrane region" description="Helical" evidence="1">
    <location>
        <begin position="224"/>
        <end position="244"/>
    </location>
</feature>
<feature type="transmembrane region" description="Helical" evidence="1">
    <location>
        <begin position="196"/>
        <end position="217"/>
    </location>
</feature>
<comment type="caution">
    <text evidence="2">The sequence shown here is derived from an EMBL/GenBank/DDBJ whole genome shotgun (WGS) entry which is preliminary data.</text>
</comment>
<keyword evidence="1" id="KW-0812">Transmembrane</keyword>
<keyword evidence="1" id="KW-0472">Membrane</keyword>
<evidence type="ECO:0000313" key="2">
    <source>
        <dbReference type="EMBL" id="MBE1605047.1"/>
    </source>
</evidence>